<dbReference type="PROSITE" id="PS00237">
    <property type="entry name" value="G_PROTEIN_RECEP_F1_1"/>
    <property type="match status" value="1"/>
</dbReference>
<dbReference type="PRINTS" id="PR01417">
    <property type="entry name" value="GHSRECEPTOR"/>
</dbReference>
<protein>
    <recommendedName>
        <fullName evidence="2">Growth hormone secretagogue receptor type 1</fullName>
    </recommendedName>
    <alternativeName>
        <fullName evidence="13">GH-releasing peptide receptor</fullName>
    </alternativeName>
    <alternativeName>
        <fullName evidence="12">Ghrelin receptor</fullName>
    </alternativeName>
</protein>
<keyword evidence="8" id="KW-1015">Disulfide bond</keyword>
<keyword evidence="7 17" id="KW-0472">Membrane</keyword>
<name>A0A8S4ADH8_9TELE</name>
<organism evidence="19 20">
    <name type="scientific">Menidia menidia</name>
    <name type="common">Atlantic silverside</name>
    <dbReference type="NCBI Taxonomy" id="238744"/>
    <lineage>
        <taxon>Eukaryota</taxon>
        <taxon>Metazoa</taxon>
        <taxon>Chordata</taxon>
        <taxon>Craniata</taxon>
        <taxon>Vertebrata</taxon>
        <taxon>Euteleostomi</taxon>
        <taxon>Actinopterygii</taxon>
        <taxon>Neopterygii</taxon>
        <taxon>Teleostei</taxon>
        <taxon>Neoteleostei</taxon>
        <taxon>Acanthomorphata</taxon>
        <taxon>Ovalentaria</taxon>
        <taxon>Atherinomorphae</taxon>
        <taxon>Atheriniformes</taxon>
        <taxon>Atherinopsidae</taxon>
        <taxon>Menidiinae</taxon>
        <taxon>Menidia</taxon>
    </lineage>
</organism>
<dbReference type="Gene3D" id="1.20.1070.10">
    <property type="entry name" value="Rhodopsin 7-helix transmembrane proteins"/>
    <property type="match status" value="1"/>
</dbReference>
<feature type="compositionally biased region" description="Polar residues" evidence="16">
    <location>
        <begin position="1"/>
        <end position="25"/>
    </location>
</feature>
<evidence type="ECO:0000256" key="2">
    <source>
        <dbReference type="ARBA" id="ARBA00018726"/>
    </source>
</evidence>
<dbReference type="Proteomes" id="UP000677803">
    <property type="component" value="Unassembled WGS sequence"/>
</dbReference>
<evidence type="ECO:0000256" key="15">
    <source>
        <dbReference type="RuleBase" id="RU000688"/>
    </source>
</evidence>
<evidence type="ECO:0000256" key="6">
    <source>
        <dbReference type="ARBA" id="ARBA00023040"/>
    </source>
</evidence>
<dbReference type="PRINTS" id="PR00237">
    <property type="entry name" value="GPCRRHODOPSN"/>
</dbReference>
<dbReference type="EMBL" id="CAJRST010002224">
    <property type="protein sequence ID" value="CAG5866663.1"/>
    <property type="molecule type" value="Genomic_DNA"/>
</dbReference>
<dbReference type="FunFam" id="1.20.1070.10:FF:000125">
    <property type="entry name" value="growth hormone secretagogue receptor type 1"/>
    <property type="match status" value="1"/>
</dbReference>
<dbReference type="InterPro" id="IPR003905">
    <property type="entry name" value="GHS-R/MTLR"/>
</dbReference>
<keyword evidence="10" id="KW-0325">Glycoprotein</keyword>
<feature type="domain" description="G-protein coupled receptors family 1 profile" evidence="18">
    <location>
        <begin position="90"/>
        <end position="369"/>
    </location>
</feature>
<sequence>MTEGRSSSTGHEQSQTRGDFSCQGQERSRDSMPSWPNDSECLSRNCSWGETYNSTSDVDHSLPPLNYYSIPLLTVITVACTLLFLVGVAGNVMTILVVSKYRDMRTTTNLYLCSMAVSDLLIFLCMPLDLYRMWRYRPWRFGDALCKLFQFVSESSTYSTILSITALSVERYLAICFPLRAKALVTKRRVRALIFILWTVSLLSAGPVFVMVGVKRDGMEQTHFSSWMNETDLFLDDGDTRECGMTQYAVESGLMGAMVWLSSVFFFMPVFCLTVLYSLIGRRLWQRHRETNMSSRVAHRDKSNRQTIKMLVVVVLAFVLCWLPFHVGRYLQFRSLDAPSPLLLVLSEYCNMVSVVLFYLSAAINPILYNTMSWKYRSAAARLFGLTETQPSRSRTASSVKGDVSNCWTESTARRHGSSTEPRSSNANVTVMPTTE</sequence>
<feature type="transmembrane region" description="Helical" evidence="17">
    <location>
        <begin position="110"/>
        <end position="131"/>
    </location>
</feature>
<keyword evidence="6 15" id="KW-0297">G-protein coupled receptor</keyword>
<evidence type="ECO:0000256" key="11">
    <source>
        <dbReference type="ARBA" id="ARBA00023224"/>
    </source>
</evidence>
<evidence type="ECO:0000256" key="5">
    <source>
        <dbReference type="ARBA" id="ARBA00022989"/>
    </source>
</evidence>
<keyword evidence="11 15" id="KW-0807">Transducer</keyword>
<evidence type="ECO:0000259" key="18">
    <source>
        <dbReference type="PROSITE" id="PS50262"/>
    </source>
</evidence>
<evidence type="ECO:0000256" key="9">
    <source>
        <dbReference type="ARBA" id="ARBA00023170"/>
    </source>
</evidence>
<dbReference type="GO" id="GO:0009755">
    <property type="term" value="P:hormone-mediated signaling pathway"/>
    <property type="evidence" value="ECO:0007669"/>
    <property type="project" value="TreeGrafter"/>
</dbReference>
<keyword evidence="3" id="KW-1003">Cell membrane</keyword>
<feature type="transmembrane region" description="Helical" evidence="17">
    <location>
        <begin position="257"/>
        <end position="280"/>
    </location>
</feature>
<evidence type="ECO:0000313" key="19">
    <source>
        <dbReference type="EMBL" id="CAG5866663.1"/>
    </source>
</evidence>
<comment type="similarity">
    <text evidence="15">Belongs to the G-protein coupled receptor 1 family.</text>
</comment>
<evidence type="ECO:0000256" key="10">
    <source>
        <dbReference type="ARBA" id="ARBA00023180"/>
    </source>
</evidence>
<feature type="compositionally biased region" description="Polar residues" evidence="16">
    <location>
        <begin position="419"/>
        <end position="436"/>
    </location>
</feature>
<feature type="region of interest" description="Disordered" evidence="16">
    <location>
        <begin position="1"/>
        <end position="39"/>
    </location>
</feature>
<dbReference type="Pfam" id="PF00001">
    <property type="entry name" value="7tm_1"/>
    <property type="match status" value="1"/>
</dbReference>
<evidence type="ECO:0000256" key="7">
    <source>
        <dbReference type="ARBA" id="ARBA00023136"/>
    </source>
</evidence>
<feature type="transmembrane region" description="Helical" evidence="17">
    <location>
        <begin position="310"/>
        <end position="331"/>
    </location>
</feature>
<evidence type="ECO:0000256" key="3">
    <source>
        <dbReference type="ARBA" id="ARBA00022475"/>
    </source>
</evidence>
<dbReference type="SUPFAM" id="SSF81321">
    <property type="entry name" value="Family A G protein-coupled receptor-like"/>
    <property type="match status" value="1"/>
</dbReference>
<evidence type="ECO:0000256" key="17">
    <source>
        <dbReference type="SAM" id="Phobius"/>
    </source>
</evidence>
<dbReference type="InterPro" id="IPR017452">
    <property type="entry name" value="GPCR_Rhodpsn_7TM"/>
</dbReference>
<dbReference type="InterPro" id="IPR000276">
    <property type="entry name" value="GPCR_Rhodpsn"/>
</dbReference>
<keyword evidence="20" id="KW-1185">Reference proteome</keyword>
<dbReference type="OrthoDB" id="10011262at2759"/>
<dbReference type="GO" id="GO:0001616">
    <property type="term" value="F:growth hormone secretagogue receptor activity"/>
    <property type="evidence" value="ECO:0007669"/>
    <property type="project" value="TreeGrafter"/>
</dbReference>
<evidence type="ECO:0000256" key="1">
    <source>
        <dbReference type="ARBA" id="ARBA00004651"/>
    </source>
</evidence>
<evidence type="ECO:0000256" key="4">
    <source>
        <dbReference type="ARBA" id="ARBA00022692"/>
    </source>
</evidence>
<evidence type="ECO:0000256" key="13">
    <source>
        <dbReference type="ARBA" id="ARBA00033151"/>
    </source>
</evidence>
<dbReference type="SMART" id="SM01381">
    <property type="entry name" value="7TM_GPCR_Srsx"/>
    <property type="match status" value="1"/>
</dbReference>
<comment type="function">
    <text evidence="14">Receptor for ghrelin, coupled to G-alpha-11 proteins. Stimulates growth hormone secretion. Also binds other growth hormone releasing peptides (GHRP) (e.g. Met-enkephalin and GHRP-6) as well as non-peptide, low molecular weight secretagogues (e.g. L-692,429, MK-0677, adenosine).</text>
</comment>
<comment type="caution">
    <text evidence="19">The sequence shown here is derived from an EMBL/GenBank/DDBJ whole genome shotgun (WGS) entry which is preliminary data.</text>
</comment>
<feature type="region of interest" description="Disordered" evidence="16">
    <location>
        <begin position="408"/>
        <end position="436"/>
    </location>
</feature>
<proteinExistence type="inferred from homology"/>
<dbReference type="GO" id="GO:0005886">
    <property type="term" value="C:plasma membrane"/>
    <property type="evidence" value="ECO:0007669"/>
    <property type="project" value="UniProtKB-SubCell"/>
</dbReference>
<dbReference type="PANTHER" id="PTHR24243">
    <property type="entry name" value="G-PROTEIN COUPLED RECEPTOR"/>
    <property type="match status" value="1"/>
</dbReference>
<feature type="transmembrane region" description="Helical" evidence="17">
    <location>
        <begin position="70"/>
        <end position="98"/>
    </location>
</feature>
<evidence type="ECO:0000256" key="14">
    <source>
        <dbReference type="ARBA" id="ARBA00056988"/>
    </source>
</evidence>
<reference evidence="19" key="1">
    <citation type="submission" date="2021-05" db="EMBL/GenBank/DDBJ databases">
        <authorList>
            <person name="Tigano A."/>
        </authorList>
    </citation>
    <scope>NUCLEOTIDE SEQUENCE</scope>
</reference>
<dbReference type="PANTHER" id="PTHR24243:SF7">
    <property type="entry name" value="GROWTH HORMONE SECRETAGOGUE RECEPTOR TYPE 1"/>
    <property type="match status" value="1"/>
</dbReference>
<dbReference type="AlphaFoldDB" id="A0A8S4ADH8"/>
<feature type="transmembrane region" description="Helical" evidence="17">
    <location>
        <begin position="192"/>
        <end position="214"/>
    </location>
</feature>
<keyword evidence="9 15" id="KW-0675">Receptor</keyword>
<keyword evidence="4 15" id="KW-0812">Transmembrane</keyword>
<dbReference type="PROSITE" id="PS50262">
    <property type="entry name" value="G_PROTEIN_RECEP_F1_2"/>
    <property type="match status" value="1"/>
</dbReference>
<feature type="transmembrane region" description="Helical" evidence="17">
    <location>
        <begin position="158"/>
        <end position="180"/>
    </location>
</feature>
<accession>A0A8S4ADH8</accession>
<keyword evidence="5 17" id="KW-1133">Transmembrane helix</keyword>
<evidence type="ECO:0000256" key="8">
    <source>
        <dbReference type="ARBA" id="ARBA00023157"/>
    </source>
</evidence>
<gene>
    <name evidence="19" type="ORF">MMEN_LOCUS3369</name>
</gene>
<evidence type="ECO:0000256" key="12">
    <source>
        <dbReference type="ARBA" id="ARBA00032291"/>
    </source>
</evidence>
<feature type="transmembrane region" description="Helical" evidence="17">
    <location>
        <begin position="351"/>
        <end position="369"/>
    </location>
</feature>
<comment type="subcellular location">
    <subcellularLocation>
        <location evidence="1">Cell membrane</location>
        <topology evidence="1">Multi-pass membrane protein</topology>
    </subcellularLocation>
</comment>
<evidence type="ECO:0000313" key="20">
    <source>
        <dbReference type="Proteomes" id="UP000677803"/>
    </source>
</evidence>
<evidence type="ECO:0000256" key="16">
    <source>
        <dbReference type="SAM" id="MobiDB-lite"/>
    </source>
</evidence>